<dbReference type="SMART" id="SM00332">
    <property type="entry name" value="PP2Cc"/>
    <property type="match status" value="1"/>
</dbReference>
<evidence type="ECO:0000256" key="10">
    <source>
        <dbReference type="ARBA" id="ARBA00047761"/>
    </source>
</evidence>
<dbReference type="InterPro" id="IPR001932">
    <property type="entry name" value="PPM-type_phosphatase-like_dom"/>
</dbReference>
<protein>
    <recommendedName>
        <fullName evidence="4">protein-serine/threonine phosphatase</fullName>
        <ecNumber evidence="4">3.1.3.16</ecNumber>
    </recommendedName>
</protein>
<evidence type="ECO:0000313" key="15">
    <source>
        <dbReference type="RefSeq" id="XP_022135610.1"/>
    </source>
</evidence>
<comment type="cofactor">
    <cofactor evidence="2">
        <name>Mg(2+)</name>
        <dbReference type="ChEBI" id="CHEBI:18420"/>
    </cofactor>
</comment>
<keyword evidence="6" id="KW-0378">Hydrolase</keyword>
<dbReference type="GO" id="GO:0046872">
    <property type="term" value="F:metal ion binding"/>
    <property type="evidence" value="ECO:0007669"/>
    <property type="project" value="UniProtKB-KW"/>
</dbReference>
<gene>
    <name evidence="14 15 16" type="primary">LOC111007525</name>
</gene>
<proteinExistence type="inferred from homology"/>
<accession>A0A6J1C188</accession>
<keyword evidence="7" id="KW-0460">Magnesium</keyword>
<dbReference type="PANTHER" id="PTHR47992">
    <property type="entry name" value="PROTEIN PHOSPHATASE"/>
    <property type="match status" value="1"/>
</dbReference>
<feature type="domain" description="PPM-type phosphatase" evidence="12">
    <location>
        <begin position="63"/>
        <end position="357"/>
    </location>
</feature>
<evidence type="ECO:0000313" key="14">
    <source>
        <dbReference type="RefSeq" id="XP_022135608.1"/>
    </source>
</evidence>
<dbReference type="Gene3D" id="3.60.40.10">
    <property type="entry name" value="PPM-type phosphatase domain"/>
    <property type="match status" value="1"/>
</dbReference>
<dbReference type="GO" id="GO:0045926">
    <property type="term" value="P:negative regulation of growth"/>
    <property type="evidence" value="ECO:0007669"/>
    <property type="project" value="UniProtKB-ARBA"/>
</dbReference>
<dbReference type="GO" id="GO:0004722">
    <property type="term" value="F:protein serine/threonine phosphatase activity"/>
    <property type="evidence" value="ECO:0007669"/>
    <property type="project" value="UniProtKB-EC"/>
</dbReference>
<reference evidence="14 15" key="1">
    <citation type="submission" date="2025-04" db="UniProtKB">
        <authorList>
            <consortium name="RefSeq"/>
        </authorList>
    </citation>
    <scope>IDENTIFICATION</scope>
    <source>
        <strain evidence="14 15">OHB3-1</strain>
    </source>
</reference>
<keyword evidence="8" id="KW-0904">Protein phosphatase</keyword>
<name>A0A6J1C188_MOMCH</name>
<evidence type="ECO:0000256" key="3">
    <source>
        <dbReference type="ARBA" id="ARBA00006702"/>
    </source>
</evidence>
<dbReference type="InterPro" id="IPR036457">
    <property type="entry name" value="PPM-type-like_dom_sf"/>
</dbReference>
<keyword evidence="9" id="KW-0464">Manganese</keyword>
<comment type="catalytic activity">
    <reaction evidence="10">
        <text>O-phospho-L-seryl-[protein] + H2O = L-seryl-[protein] + phosphate</text>
        <dbReference type="Rhea" id="RHEA:20629"/>
        <dbReference type="Rhea" id="RHEA-COMP:9863"/>
        <dbReference type="Rhea" id="RHEA-COMP:11604"/>
        <dbReference type="ChEBI" id="CHEBI:15377"/>
        <dbReference type="ChEBI" id="CHEBI:29999"/>
        <dbReference type="ChEBI" id="CHEBI:43474"/>
        <dbReference type="ChEBI" id="CHEBI:83421"/>
        <dbReference type="EC" id="3.1.3.16"/>
    </reaction>
</comment>
<comment type="catalytic activity">
    <reaction evidence="11">
        <text>O-phospho-L-threonyl-[protein] + H2O = L-threonyl-[protein] + phosphate</text>
        <dbReference type="Rhea" id="RHEA:47004"/>
        <dbReference type="Rhea" id="RHEA-COMP:11060"/>
        <dbReference type="Rhea" id="RHEA-COMP:11605"/>
        <dbReference type="ChEBI" id="CHEBI:15377"/>
        <dbReference type="ChEBI" id="CHEBI:30013"/>
        <dbReference type="ChEBI" id="CHEBI:43474"/>
        <dbReference type="ChEBI" id="CHEBI:61977"/>
        <dbReference type="EC" id="3.1.3.16"/>
    </reaction>
</comment>
<dbReference type="GO" id="GO:0009414">
    <property type="term" value="P:response to water deprivation"/>
    <property type="evidence" value="ECO:0007669"/>
    <property type="project" value="UniProtKB-ARBA"/>
</dbReference>
<dbReference type="EC" id="3.1.3.16" evidence="4"/>
<evidence type="ECO:0000256" key="6">
    <source>
        <dbReference type="ARBA" id="ARBA00022801"/>
    </source>
</evidence>
<dbReference type="Pfam" id="PF00481">
    <property type="entry name" value="PP2C"/>
    <property type="match status" value="1"/>
</dbReference>
<comment type="similarity">
    <text evidence="3">Belongs to the PP2C family.</text>
</comment>
<dbReference type="Proteomes" id="UP000504603">
    <property type="component" value="Unplaced"/>
</dbReference>
<dbReference type="SUPFAM" id="SSF81606">
    <property type="entry name" value="PP2C-like"/>
    <property type="match status" value="1"/>
</dbReference>
<dbReference type="PROSITE" id="PS51746">
    <property type="entry name" value="PPM_2"/>
    <property type="match status" value="1"/>
</dbReference>
<dbReference type="GeneID" id="111007525"/>
<evidence type="ECO:0000256" key="9">
    <source>
        <dbReference type="ARBA" id="ARBA00023211"/>
    </source>
</evidence>
<dbReference type="OrthoDB" id="10264738at2759"/>
<dbReference type="AlphaFoldDB" id="A0A6J1C188"/>
<dbReference type="FunFam" id="3.60.40.10:FF:000038">
    <property type="entry name" value="Probable protein phosphatase 2C 34"/>
    <property type="match status" value="1"/>
</dbReference>
<dbReference type="RefSeq" id="XP_022135611.1">
    <property type="nucleotide sequence ID" value="XM_022279919.1"/>
</dbReference>
<dbReference type="RefSeq" id="XP_022135608.1">
    <property type="nucleotide sequence ID" value="XM_022279916.1"/>
</dbReference>
<dbReference type="InterPro" id="IPR015655">
    <property type="entry name" value="PP2C"/>
</dbReference>
<dbReference type="KEGG" id="mcha:111007525"/>
<evidence type="ECO:0000256" key="5">
    <source>
        <dbReference type="ARBA" id="ARBA00022723"/>
    </source>
</evidence>
<evidence type="ECO:0000256" key="1">
    <source>
        <dbReference type="ARBA" id="ARBA00001936"/>
    </source>
</evidence>
<evidence type="ECO:0000256" key="8">
    <source>
        <dbReference type="ARBA" id="ARBA00022912"/>
    </source>
</evidence>
<evidence type="ECO:0000313" key="13">
    <source>
        <dbReference type="Proteomes" id="UP000504603"/>
    </source>
</evidence>
<evidence type="ECO:0000259" key="12">
    <source>
        <dbReference type="PROSITE" id="PS51746"/>
    </source>
</evidence>
<dbReference type="CDD" id="cd00143">
    <property type="entry name" value="PP2Cc"/>
    <property type="match status" value="1"/>
</dbReference>
<comment type="cofactor">
    <cofactor evidence="1">
        <name>Mn(2+)</name>
        <dbReference type="ChEBI" id="CHEBI:29035"/>
    </cofactor>
</comment>
<dbReference type="RefSeq" id="XP_022135610.1">
    <property type="nucleotide sequence ID" value="XM_022279918.1"/>
</dbReference>
<keyword evidence="13" id="KW-1185">Reference proteome</keyword>
<organism evidence="13 16">
    <name type="scientific">Momordica charantia</name>
    <name type="common">Bitter gourd</name>
    <name type="synonym">Balsam pear</name>
    <dbReference type="NCBI Taxonomy" id="3673"/>
    <lineage>
        <taxon>Eukaryota</taxon>
        <taxon>Viridiplantae</taxon>
        <taxon>Streptophyta</taxon>
        <taxon>Embryophyta</taxon>
        <taxon>Tracheophyta</taxon>
        <taxon>Spermatophyta</taxon>
        <taxon>Magnoliopsida</taxon>
        <taxon>eudicotyledons</taxon>
        <taxon>Gunneridae</taxon>
        <taxon>Pentapetalae</taxon>
        <taxon>rosids</taxon>
        <taxon>fabids</taxon>
        <taxon>Cucurbitales</taxon>
        <taxon>Cucurbitaceae</taxon>
        <taxon>Momordiceae</taxon>
        <taxon>Momordica</taxon>
    </lineage>
</organism>
<keyword evidence="5" id="KW-0479">Metal-binding</keyword>
<evidence type="ECO:0000256" key="11">
    <source>
        <dbReference type="ARBA" id="ARBA00048336"/>
    </source>
</evidence>
<evidence type="ECO:0000313" key="16">
    <source>
        <dbReference type="RefSeq" id="XP_022135611.1"/>
    </source>
</evidence>
<evidence type="ECO:0000256" key="4">
    <source>
        <dbReference type="ARBA" id="ARBA00013081"/>
    </source>
</evidence>
<evidence type="ECO:0000256" key="2">
    <source>
        <dbReference type="ARBA" id="ARBA00001946"/>
    </source>
</evidence>
<sequence length="376" mass="42023">MEHLFFKFNELTKSLTPKKWRNSENASVVSGREAAEAMAKSAKKKDLIIHGSGSINLDDSENFVSSFSKRGEKGTNQDCCIVWEEFGCQKDMIFCGVFDGHGPWGHFVAKKVRKSMPTALLCNWQDALVQTALQPNLELNSGKSHLQFNIWKHSYIEACATIDLELERHRKIDTFHSGTTALSIVRQGDMIVIANTGDSRAVMATTSDDGNSVPLPIQLTVDFKPNLPQEAERIAQCNGRVFCLPDEPGTPRIWLPNRAAPGLSMSRSFGDFCVKHFGLISMPDVTQRTVTSKDLFVVLATDGIWDVVLNQEAVQIVHSTTDRAKSARRLVEYATRAWKRRRPGIAMDDMSVIVLFLHFSPLHQQAYVVAPMEKEA</sequence>
<evidence type="ECO:0000256" key="7">
    <source>
        <dbReference type="ARBA" id="ARBA00022842"/>
    </source>
</evidence>